<evidence type="ECO:0000313" key="3">
    <source>
        <dbReference type="Proteomes" id="UP000182486"/>
    </source>
</evidence>
<protein>
    <recommendedName>
        <fullName evidence="1">Formyl transferase N-terminal domain-containing protein</fullName>
    </recommendedName>
</protein>
<proteinExistence type="predicted"/>
<dbReference type="Proteomes" id="UP000182486">
    <property type="component" value="Unassembled WGS sequence"/>
</dbReference>
<evidence type="ECO:0000259" key="1">
    <source>
        <dbReference type="Pfam" id="PF00551"/>
    </source>
</evidence>
<dbReference type="InterPro" id="IPR036477">
    <property type="entry name" value="Formyl_transf_N_sf"/>
</dbReference>
<dbReference type="SUPFAM" id="SSF53328">
    <property type="entry name" value="Formyltransferase"/>
    <property type="match status" value="1"/>
</dbReference>
<gene>
    <name evidence="2" type="ORF">BG844_16300</name>
</gene>
<dbReference type="Pfam" id="PF00551">
    <property type="entry name" value="Formyl_trans_N"/>
    <property type="match status" value="1"/>
</dbReference>
<dbReference type="AlphaFoldDB" id="A0A1K0GLP2"/>
<keyword evidence="3" id="KW-1185">Reference proteome</keyword>
<accession>A0A1K0GLP2</accession>
<evidence type="ECO:0000313" key="2">
    <source>
        <dbReference type="EMBL" id="OJF13238.1"/>
    </source>
</evidence>
<comment type="caution">
    <text evidence="2">The sequence shown here is derived from an EMBL/GenBank/DDBJ whole genome shotgun (WGS) entry which is preliminary data.</text>
</comment>
<reference evidence="2 3" key="1">
    <citation type="submission" date="2016-09" db="EMBL/GenBank/DDBJ databases">
        <title>Couchioplanes caeruleus draft genome sequence.</title>
        <authorList>
            <person name="Sheehan J."/>
            <person name="Caffrey P."/>
        </authorList>
    </citation>
    <scope>NUCLEOTIDE SEQUENCE [LARGE SCALE GENOMIC DNA]</scope>
    <source>
        <strain evidence="2 3">DSM 43634</strain>
    </source>
</reference>
<name>A0A1K0GLP2_9ACTN</name>
<dbReference type="EMBL" id="MEIA01000166">
    <property type="protein sequence ID" value="OJF13238.1"/>
    <property type="molecule type" value="Genomic_DNA"/>
</dbReference>
<organism evidence="2 3">
    <name type="scientific">Couchioplanes caeruleus subsp. caeruleus</name>
    <dbReference type="NCBI Taxonomy" id="56427"/>
    <lineage>
        <taxon>Bacteria</taxon>
        <taxon>Bacillati</taxon>
        <taxon>Actinomycetota</taxon>
        <taxon>Actinomycetes</taxon>
        <taxon>Micromonosporales</taxon>
        <taxon>Micromonosporaceae</taxon>
        <taxon>Couchioplanes</taxon>
    </lineage>
</organism>
<feature type="domain" description="Formyl transferase N-terminal" evidence="1">
    <location>
        <begin position="115"/>
        <end position="223"/>
    </location>
</feature>
<dbReference type="InterPro" id="IPR002376">
    <property type="entry name" value="Formyl_transf_N"/>
</dbReference>
<dbReference type="Gene3D" id="3.40.50.170">
    <property type="entry name" value="Formyl transferase, N-terminal domain"/>
    <property type="match status" value="1"/>
</dbReference>
<sequence length="299" mass="33517">MGGALGRGAAGRLALEALGGAGRCAVTPLRLALIRADDHHHRYLESLLAGRFDLALVVVEPEAARAAALRRHGRYRDWFYHLYHRCRRALTGKDAYRRQYFAHTPELWADPGPRRLRVRSVNEDAVVDALRAVFVDVVVIIGCSALSRATLAAAGPLVINVHDGFLPYYRGDHGFFFAVYDRRFDRIGATIHRADPDVDTGELIEVVRPQVRGDELPEQLNCRADLLAIHRLAGWLEILERGGELPSYAQPPVGRTYRIRDRGPAHDLRYFLRRCLRTAGPSRDCIGERRASSLEGAMR</sequence>